<sequence length="61" mass="6791">MKMARCFLSRVTRYITVWHLVLLSTRCHPCHLETTNVACHGMAWLGAALKVSSMNGLGGLF</sequence>
<accession>A0A6A3N146</accession>
<keyword evidence="1" id="KW-0732">Signal</keyword>
<gene>
    <name evidence="3" type="ORF">PR001_g7597</name>
    <name evidence="2" type="ORF">PR002_g9340</name>
    <name evidence="4" type="ORF">PR003_g9398</name>
</gene>
<dbReference type="EMBL" id="QXFT01000486">
    <property type="protein sequence ID" value="KAE9342592.1"/>
    <property type="molecule type" value="Genomic_DNA"/>
</dbReference>
<evidence type="ECO:0000313" key="7">
    <source>
        <dbReference type="Proteomes" id="UP000435112"/>
    </source>
</evidence>
<proteinExistence type="predicted"/>
<evidence type="ECO:0000313" key="4">
    <source>
        <dbReference type="EMBL" id="KAE9342592.1"/>
    </source>
</evidence>
<dbReference type="EMBL" id="QXFU01000496">
    <property type="protein sequence ID" value="KAE9032131.1"/>
    <property type="molecule type" value="Genomic_DNA"/>
</dbReference>
<evidence type="ECO:0000313" key="5">
    <source>
        <dbReference type="Proteomes" id="UP000429607"/>
    </source>
</evidence>
<evidence type="ECO:0000313" key="3">
    <source>
        <dbReference type="EMBL" id="KAE9039219.1"/>
    </source>
</evidence>
<dbReference type="Proteomes" id="UP000435112">
    <property type="component" value="Unassembled WGS sequence"/>
</dbReference>
<feature type="chain" id="PRO_5036165227" evidence="1">
    <location>
        <begin position="28"/>
        <end position="61"/>
    </location>
</feature>
<dbReference type="Proteomes" id="UP000434957">
    <property type="component" value="Unassembled WGS sequence"/>
</dbReference>
<dbReference type="Proteomes" id="UP000429607">
    <property type="component" value="Unassembled WGS sequence"/>
</dbReference>
<comment type="caution">
    <text evidence="3">The sequence shown here is derived from an EMBL/GenBank/DDBJ whole genome shotgun (WGS) entry which is preliminary data.</text>
</comment>
<name>A0A6A3N146_9STRA</name>
<evidence type="ECO:0000313" key="2">
    <source>
        <dbReference type="EMBL" id="KAE9032131.1"/>
    </source>
</evidence>
<evidence type="ECO:0000256" key="1">
    <source>
        <dbReference type="SAM" id="SignalP"/>
    </source>
</evidence>
<feature type="signal peptide" evidence="1">
    <location>
        <begin position="1"/>
        <end position="27"/>
    </location>
</feature>
<evidence type="ECO:0000313" key="6">
    <source>
        <dbReference type="Proteomes" id="UP000434957"/>
    </source>
</evidence>
<dbReference type="AlphaFoldDB" id="A0A6A3N146"/>
<keyword evidence="6" id="KW-1185">Reference proteome</keyword>
<reference evidence="5 7" key="1">
    <citation type="submission" date="2018-09" db="EMBL/GenBank/DDBJ databases">
        <title>Genomic investigation of the strawberry pathogen Phytophthora fragariae indicates pathogenicity is determined by transcriptional variation in three key races.</title>
        <authorList>
            <person name="Adams T.M."/>
            <person name="Armitage A.D."/>
            <person name="Sobczyk M.K."/>
            <person name="Bates H.J."/>
            <person name="Dunwell J.M."/>
            <person name="Nellist C.F."/>
            <person name="Harrison R.J."/>
        </authorList>
    </citation>
    <scope>NUCLEOTIDE SEQUENCE [LARGE SCALE GENOMIC DNA]</scope>
    <source>
        <strain evidence="3 5">SCRP249</strain>
        <strain evidence="2 7">SCRP324</strain>
        <strain evidence="4 6">SCRP333</strain>
    </source>
</reference>
<protein>
    <submittedName>
        <fullName evidence="3">Uncharacterized protein</fullName>
    </submittedName>
</protein>
<organism evidence="3 5">
    <name type="scientific">Phytophthora rubi</name>
    <dbReference type="NCBI Taxonomy" id="129364"/>
    <lineage>
        <taxon>Eukaryota</taxon>
        <taxon>Sar</taxon>
        <taxon>Stramenopiles</taxon>
        <taxon>Oomycota</taxon>
        <taxon>Peronosporomycetes</taxon>
        <taxon>Peronosporales</taxon>
        <taxon>Peronosporaceae</taxon>
        <taxon>Phytophthora</taxon>
    </lineage>
</organism>
<dbReference type="EMBL" id="QXFV01000383">
    <property type="protein sequence ID" value="KAE9039219.1"/>
    <property type="molecule type" value="Genomic_DNA"/>
</dbReference>